<dbReference type="STRING" id="1206466.K0K808"/>
<evidence type="ECO:0000256" key="6">
    <source>
        <dbReference type="SAM" id="MobiDB-lite"/>
    </source>
</evidence>
<dbReference type="FunCoup" id="K0K808">
    <property type="interactions" value="248"/>
</dbReference>
<sequence length="386" mass="43371">MSSPFVIAAIRDVAPTLSEPYPQELRRLIDSLYDYSKFKISLSQNEEIARYHICAILAIERLKPQFNFQDPVLDKAPVPTKMVAQLLNIFQNHFQVKSSKPTPVSTPKKKIDDKKLKVPTPSPSPSKRKPGRPPGSPNKLTLRQKLEKASGDKSTSSSNSTPQNSPKKQIISDEFLQKTPKKNTQSQPNTPTKSILKFNGNKTGPTSNYSSPTKYMKLLSASEITALCNKFQLDTDVTQNIIETFKQYCRKVSNEWILLCGLIINCYFVIHHKVINEQLGSKTSTIKAMFSLQNGGLMLEQVNTSVNIAHNLIAYNKWFKQLKIKHGVSLESQSIASTTGNMISPEVQFHSAQKQKAYHDWLQKIKTELIQKSLDSSSNTSANTFL</sequence>
<evidence type="ECO:0000256" key="1">
    <source>
        <dbReference type="ARBA" id="ARBA00004123"/>
    </source>
</evidence>
<dbReference type="InterPro" id="IPR016811">
    <property type="entry name" value="ORC6_fun"/>
</dbReference>
<protein>
    <submittedName>
        <fullName evidence="8">Origin recognition complex subunit 6</fullName>
    </submittedName>
</protein>
<dbReference type="Proteomes" id="UP000009328">
    <property type="component" value="Unassembled WGS sequence"/>
</dbReference>
<dbReference type="GO" id="GO:0005664">
    <property type="term" value="C:nuclear origin of replication recognition complex"/>
    <property type="evidence" value="ECO:0007669"/>
    <property type="project" value="InterPro"/>
</dbReference>
<evidence type="ECO:0000256" key="3">
    <source>
        <dbReference type="ARBA" id="ARBA00022705"/>
    </source>
</evidence>
<feature type="region of interest" description="Disordered" evidence="6">
    <location>
        <begin position="97"/>
        <end position="211"/>
    </location>
</feature>
<feature type="compositionally biased region" description="Low complexity" evidence="6">
    <location>
        <begin position="97"/>
        <end position="106"/>
    </location>
</feature>
<name>K0K808_WICCF</name>
<keyword evidence="5" id="KW-0539">Nucleus</keyword>
<evidence type="ECO:0000256" key="2">
    <source>
        <dbReference type="ARBA" id="ARBA00010840"/>
    </source>
</evidence>
<evidence type="ECO:0000256" key="5">
    <source>
        <dbReference type="ARBA" id="ARBA00023242"/>
    </source>
</evidence>
<feature type="compositionally biased region" description="Polar residues" evidence="6">
    <location>
        <begin position="200"/>
        <end position="211"/>
    </location>
</feature>
<evidence type="ECO:0000256" key="4">
    <source>
        <dbReference type="ARBA" id="ARBA00023125"/>
    </source>
</evidence>
<feature type="domain" description="ORC6 first cyclin-like" evidence="7">
    <location>
        <begin position="10"/>
        <end position="97"/>
    </location>
</feature>
<dbReference type="GO" id="GO:0003677">
    <property type="term" value="F:DNA binding"/>
    <property type="evidence" value="ECO:0007669"/>
    <property type="project" value="UniProtKB-KW"/>
</dbReference>
<dbReference type="Pfam" id="PF05460">
    <property type="entry name" value="ORC6"/>
    <property type="match status" value="1"/>
</dbReference>
<dbReference type="AlphaFoldDB" id="K0K808"/>
<organism evidence="8 9">
    <name type="scientific">Wickerhamomyces ciferrii (strain ATCC 14091 / BCRC 22168 / CBS 111 / JCM 3599 / NBRC 0793 / NRRL Y-1031 F-60-10)</name>
    <name type="common">Yeast</name>
    <name type="synonym">Pichia ciferrii</name>
    <dbReference type="NCBI Taxonomy" id="1206466"/>
    <lineage>
        <taxon>Eukaryota</taxon>
        <taxon>Fungi</taxon>
        <taxon>Dikarya</taxon>
        <taxon>Ascomycota</taxon>
        <taxon>Saccharomycotina</taxon>
        <taxon>Saccharomycetes</taxon>
        <taxon>Phaffomycetales</taxon>
        <taxon>Wickerhamomycetaceae</taxon>
        <taxon>Wickerhamomyces</taxon>
    </lineage>
</organism>
<proteinExistence type="inferred from homology"/>
<evidence type="ECO:0000313" key="9">
    <source>
        <dbReference type="Proteomes" id="UP000009328"/>
    </source>
</evidence>
<dbReference type="eggNOG" id="ENOG502QS52">
    <property type="taxonomic scope" value="Eukaryota"/>
</dbReference>
<dbReference type="InterPro" id="IPR008721">
    <property type="entry name" value="ORC6_cyclin_first"/>
</dbReference>
<evidence type="ECO:0000313" key="8">
    <source>
        <dbReference type="EMBL" id="CCH40950.1"/>
    </source>
</evidence>
<keyword evidence="9" id="KW-1185">Reference proteome</keyword>
<reference evidence="8 9" key="1">
    <citation type="journal article" date="2012" name="Eukaryot. Cell">
        <title>Draft genome sequence of Wickerhamomyces ciferrii NRRL Y-1031 F-60-10.</title>
        <authorList>
            <person name="Schneider J."/>
            <person name="Andrea H."/>
            <person name="Blom J."/>
            <person name="Jaenicke S."/>
            <person name="Ruckert C."/>
            <person name="Schorsch C."/>
            <person name="Szczepanowski R."/>
            <person name="Farwick M."/>
            <person name="Goesmann A."/>
            <person name="Puhler A."/>
            <person name="Schaffer S."/>
            <person name="Tauch A."/>
            <person name="Kohler T."/>
            <person name="Brinkrolf K."/>
        </authorList>
    </citation>
    <scope>NUCLEOTIDE SEQUENCE [LARGE SCALE GENOMIC DNA]</scope>
    <source>
        <strain evidence="9">ATCC 14091 / BCRC 22168 / CBS 111 / JCM 3599 / NBRC 0793 / NRRL Y-1031 F-60-10</strain>
    </source>
</reference>
<gene>
    <name evidence="8" type="ORF">BN7_484</name>
</gene>
<dbReference type="HOGENOM" id="CLU_060403_0_0_1"/>
<dbReference type="GO" id="GO:0006260">
    <property type="term" value="P:DNA replication"/>
    <property type="evidence" value="ECO:0007669"/>
    <property type="project" value="UniProtKB-KW"/>
</dbReference>
<dbReference type="EMBL" id="CAIF01000008">
    <property type="protein sequence ID" value="CCH40950.1"/>
    <property type="molecule type" value="Genomic_DNA"/>
</dbReference>
<dbReference type="InParanoid" id="K0K808"/>
<comment type="subcellular location">
    <subcellularLocation>
        <location evidence="1">Nucleus</location>
    </subcellularLocation>
</comment>
<keyword evidence="4" id="KW-0238">DNA-binding</keyword>
<feature type="compositionally biased region" description="Polar residues" evidence="6">
    <location>
        <begin position="182"/>
        <end position="193"/>
    </location>
</feature>
<accession>K0K808</accession>
<keyword evidence="3" id="KW-0235">DNA replication</keyword>
<comment type="caution">
    <text evidence="8">The sequence shown here is derived from an EMBL/GenBank/DDBJ whole genome shotgun (WGS) entry which is preliminary data.</text>
</comment>
<evidence type="ECO:0000259" key="7">
    <source>
        <dbReference type="Pfam" id="PF05460"/>
    </source>
</evidence>
<comment type="similarity">
    <text evidence="2">Belongs to the ORC6 family.</text>
</comment>
<feature type="compositionally biased region" description="Low complexity" evidence="6">
    <location>
        <begin position="153"/>
        <end position="167"/>
    </location>
</feature>
<dbReference type="PIRSF" id="PIRSF022941">
    <property type="entry name" value="ORC6_fun"/>
    <property type="match status" value="1"/>
</dbReference>